<comment type="caution">
    <text evidence="1">The sequence shown here is derived from an EMBL/GenBank/DDBJ whole genome shotgun (WGS) entry which is preliminary data.</text>
</comment>
<dbReference type="SUPFAM" id="SSF53167">
    <property type="entry name" value="Purine and uridine phosphorylases"/>
    <property type="match status" value="1"/>
</dbReference>
<proteinExistence type="predicted"/>
<name>A0AAN7D077_9PEZI</name>
<dbReference type="InterPro" id="IPR035994">
    <property type="entry name" value="Nucleoside_phosphorylase_sf"/>
</dbReference>
<reference evidence="1" key="1">
    <citation type="journal article" date="2023" name="Mol. Phylogenet. Evol.">
        <title>Genome-scale phylogeny and comparative genomics of the fungal order Sordariales.</title>
        <authorList>
            <person name="Hensen N."/>
            <person name="Bonometti L."/>
            <person name="Westerberg I."/>
            <person name="Brannstrom I.O."/>
            <person name="Guillou S."/>
            <person name="Cros-Aarteil S."/>
            <person name="Calhoun S."/>
            <person name="Haridas S."/>
            <person name="Kuo A."/>
            <person name="Mondo S."/>
            <person name="Pangilinan J."/>
            <person name="Riley R."/>
            <person name="LaButti K."/>
            <person name="Andreopoulos B."/>
            <person name="Lipzen A."/>
            <person name="Chen C."/>
            <person name="Yan M."/>
            <person name="Daum C."/>
            <person name="Ng V."/>
            <person name="Clum A."/>
            <person name="Steindorff A."/>
            <person name="Ohm R.A."/>
            <person name="Martin F."/>
            <person name="Silar P."/>
            <person name="Natvig D.O."/>
            <person name="Lalanne C."/>
            <person name="Gautier V."/>
            <person name="Ament-Velasquez S.L."/>
            <person name="Kruys A."/>
            <person name="Hutchinson M.I."/>
            <person name="Powell A.J."/>
            <person name="Barry K."/>
            <person name="Miller A.N."/>
            <person name="Grigoriev I.V."/>
            <person name="Debuchy R."/>
            <person name="Gladieux P."/>
            <person name="Hiltunen Thoren M."/>
            <person name="Johannesson H."/>
        </authorList>
    </citation>
    <scope>NUCLEOTIDE SEQUENCE</scope>
    <source>
        <strain evidence="1">CBS 359.72</strain>
    </source>
</reference>
<sequence>MHRSDVAAGWLCALPLENAASEAALDSMEPDTVRSGSSIFTLGKINGHRVIIGCLPDGEYGTAAAASVATDMSREFPSISVNLMVGIAGGAPSLPERDIRLGDVVVSSCSGENGAVFQYDYGKAIQNQAFRNTRSLNQPPLLLRGAVAQVRTKYERNGHQLNKDIEFILNNIDESRKKFYHRPHQESDRLYHSDIDHSVHCSGTVCSAEAEHWIEREPRIDDTDDPTIHYGLMLNR</sequence>
<evidence type="ECO:0000313" key="1">
    <source>
        <dbReference type="EMBL" id="KAK4251595.1"/>
    </source>
</evidence>
<dbReference type="GO" id="GO:0003824">
    <property type="term" value="F:catalytic activity"/>
    <property type="evidence" value="ECO:0007669"/>
    <property type="project" value="InterPro"/>
</dbReference>
<accession>A0AAN7D077</accession>
<gene>
    <name evidence="1" type="ORF">C7999DRAFT_27666</name>
</gene>
<evidence type="ECO:0008006" key="3">
    <source>
        <dbReference type="Google" id="ProtNLM"/>
    </source>
</evidence>
<dbReference type="InterPro" id="IPR053137">
    <property type="entry name" value="NLR-like"/>
</dbReference>
<dbReference type="AlphaFoldDB" id="A0AAN7D077"/>
<organism evidence="1 2">
    <name type="scientific">Corynascus novoguineensis</name>
    <dbReference type="NCBI Taxonomy" id="1126955"/>
    <lineage>
        <taxon>Eukaryota</taxon>
        <taxon>Fungi</taxon>
        <taxon>Dikarya</taxon>
        <taxon>Ascomycota</taxon>
        <taxon>Pezizomycotina</taxon>
        <taxon>Sordariomycetes</taxon>
        <taxon>Sordariomycetidae</taxon>
        <taxon>Sordariales</taxon>
        <taxon>Chaetomiaceae</taxon>
        <taxon>Corynascus</taxon>
    </lineage>
</organism>
<dbReference type="Gene3D" id="3.40.50.1580">
    <property type="entry name" value="Nucleoside phosphorylase domain"/>
    <property type="match status" value="1"/>
</dbReference>
<dbReference type="PANTHER" id="PTHR46082:SF11">
    <property type="entry name" value="AAA+ ATPASE DOMAIN-CONTAINING PROTEIN-RELATED"/>
    <property type="match status" value="1"/>
</dbReference>
<dbReference type="PANTHER" id="PTHR46082">
    <property type="entry name" value="ATP/GTP-BINDING PROTEIN-RELATED"/>
    <property type="match status" value="1"/>
</dbReference>
<reference evidence="1" key="2">
    <citation type="submission" date="2023-05" db="EMBL/GenBank/DDBJ databases">
        <authorList>
            <consortium name="Lawrence Berkeley National Laboratory"/>
            <person name="Steindorff A."/>
            <person name="Hensen N."/>
            <person name="Bonometti L."/>
            <person name="Westerberg I."/>
            <person name="Brannstrom I.O."/>
            <person name="Guillou S."/>
            <person name="Cros-Aarteil S."/>
            <person name="Calhoun S."/>
            <person name="Haridas S."/>
            <person name="Kuo A."/>
            <person name="Mondo S."/>
            <person name="Pangilinan J."/>
            <person name="Riley R."/>
            <person name="Labutti K."/>
            <person name="Andreopoulos B."/>
            <person name="Lipzen A."/>
            <person name="Chen C."/>
            <person name="Yanf M."/>
            <person name="Daum C."/>
            <person name="Ng V."/>
            <person name="Clum A."/>
            <person name="Ohm R."/>
            <person name="Martin F."/>
            <person name="Silar P."/>
            <person name="Natvig D."/>
            <person name="Lalanne C."/>
            <person name="Gautier V."/>
            <person name="Ament-Velasquez S.L."/>
            <person name="Kruys A."/>
            <person name="Hutchinson M.I."/>
            <person name="Powell A.J."/>
            <person name="Barry K."/>
            <person name="Miller A.N."/>
            <person name="Grigoriev I.V."/>
            <person name="Debuchy R."/>
            <person name="Gladieux P."/>
            <person name="Thoren M.H."/>
            <person name="Johannesson H."/>
        </authorList>
    </citation>
    <scope>NUCLEOTIDE SEQUENCE</scope>
    <source>
        <strain evidence="1">CBS 359.72</strain>
    </source>
</reference>
<protein>
    <recommendedName>
        <fullName evidence="3">Nucleoside phosphorylase domain-containing protein</fullName>
    </recommendedName>
</protein>
<dbReference type="GO" id="GO:0009116">
    <property type="term" value="P:nucleoside metabolic process"/>
    <property type="evidence" value="ECO:0007669"/>
    <property type="project" value="InterPro"/>
</dbReference>
<evidence type="ECO:0000313" key="2">
    <source>
        <dbReference type="Proteomes" id="UP001303647"/>
    </source>
</evidence>
<dbReference type="Proteomes" id="UP001303647">
    <property type="component" value="Unassembled WGS sequence"/>
</dbReference>
<dbReference type="EMBL" id="MU857604">
    <property type="protein sequence ID" value="KAK4251595.1"/>
    <property type="molecule type" value="Genomic_DNA"/>
</dbReference>
<keyword evidence="2" id="KW-1185">Reference proteome</keyword>